<keyword evidence="3" id="KW-1185">Reference proteome</keyword>
<dbReference type="InterPro" id="IPR051678">
    <property type="entry name" value="AGP_Transferase"/>
</dbReference>
<dbReference type="InterPro" id="IPR002575">
    <property type="entry name" value="Aminoglycoside_PTrfase"/>
</dbReference>
<gene>
    <name evidence="2" type="ORF">RFULGI_LOCUS18348</name>
</gene>
<evidence type="ECO:0000259" key="1">
    <source>
        <dbReference type="Pfam" id="PF01636"/>
    </source>
</evidence>
<dbReference type="Proteomes" id="UP000789396">
    <property type="component" value="Unassembled WGS sequence"/>
</dbReference>
<reference evidence="2" key="1">
    <citation type="submission" date="2021-06" db="EMBL/GenBank/DDBJ databases">
        <authorList>
            <person name="Kallberg Y."/>
            <person name="Tangrot J."/>
            <person name="Rosling A."/>
        </authorList>
    </citation>
    <scope>NUCLEOTIDE SEQUENCE</scope>
    <source>
        <strain evidence="2">IN212</strain>
    </source>
</reference>
<organism evidence="2 3">
    <name type="scientific">Racocetra fulgida</name>
    <dbReference type="NCBI Taxonomy" id="60492"/>
    <lineage>
        <taxon>Eukaryota</taxon>
        <taxon>Fungi</taxon>
        <taxon>Fungi incertae sedis</taxon>
        <taxon>Mucoromycota</taxon>
        <taxon>Glomeromycotina</taxon>
        <taxon>Glomeromycetes</taxon>
        <taxon>Diversisporales</taxon>
        <taxon>Gigasporaceae</taxon>
        <taxon>Racocetra</taxon>
    </lineage>
</organism>
<dbReference type="PANTHER" id="PTHR21310:SF15">
    <property type="entry name" value="AMINOGLYCOSIDE PHOSPHOTRANSFERASE DOMAIN-CONTAINING PROTEIN"/>
    <property type="match status" value="1"/>
</dbReference>
<sequence>TLSTMERGPFNTANEYISAVIRNQILYYNIFKSIEQQKYWIPKYEELYKLIPKYFPDDNKTMFVLMHGDFHSSNILVNDDEITGVIDWKYTGAFPMECICTYLVWITNNSIIEQTNEKSEKNLILQKFFRDEMSHHNLDFICTFDNIDEEKKEFYSAVFSQEVWK</sequence>
<feature type="non-terminal residue" evidence="2">
    <location>
        <position position="1"/>
    </location>
</feature>
<protein>
    <submittedName>
        <fullName evidence="2">8192_t:CDS:1</fullName>
    </submittedName>
</protein>
<name>A0A9N9PCB7_9GLOM</name>
<dbReference type="Pfam" id="PF01636">
    <property type="entry name" value="APH"/>
    <property type="match status" value="1"/>
</dbReference>
<dbReference type="SUPFAM" id="SSF56112">
    <property type="entry name" value="Protein kinase-like (PK-like)"/>
    <property type="match status" value="1"/>
</dbReference>
<dbReference type="OrthoDB" id="10003767at2759"/>
<dbReference type="AlphaFoldDB" id="A0A9N9PCB7"/>
<evidence type="ECO:0000313" key="2">
    <source>
        <dbReference type="EMBL" id="CAG8807094.1"/>
    </source>
</evidence>
<feature type="domain" description="Aminoglycoside phosphotransferase" evidence="1">
    <location>
        <begin position="40"/>
        <end position="92"/>
    </location>
</feature>
<dbReference type="EMBL" id="CAJVPZ010079593">
    <property type="protein sequence ID" value="CAG8807094.1"/>
    <property type="molecule type" value="Genomic_DNA"/>
</dbReference>
<dbReference type="InterPro" id="IPR011009">
    <property type="entry name" value="Kinase-like_dom_sf"/>
</dbReference>
<dbReference type="Gene3D" id="3.90.1200.10">
    <property type="match status" value="1"/>
</dbReference>
<evidence type="ECO:0000313" key="3">
    <source>
        <dbReference type="Proteomes" id="UP000789396"/>
    </source>
</evidence>
<comment type="caution">
    <text evidence="2">The sequence shown here is derived from an EMBL/GenBank/DDBJ whole genome shotgun (WGS) entry which is preliminary data.</text>
</comment>
<proteinExistence type="predicted"/>
<dbReference type="PANTHER" id="PTHR21310">
    <property type="entry name" value="AMINOGLYCOSIDE PHOSPHOTRANSFERASE-RELATED-RELATED"/>
    <property type="match status" value="1"/>
</dbReference>
<accession>A0A9N9PCB7</accession>
<feature type="non-terminal residue" evidence="2">
    <location>
        <position position="165"/>
    </location>
</feature>